<evidence type="ECO:0000256" key="1">
    <source>
        <dbReference type="SAM" id="MobiDB-lite"/>
    </source>
</evidence>
<name>A0A8T0SPM7_PANVG</name>
<dbReference type="Proteomes" id="UP000823388">
    <property type="component" value="Chromosome 5K"/>
</dbReference>
<dbReference type="EMBL" id="CM029045">
    <property type="protein sequence ID" value="KAG2600077.1"/>
    <property type="molecule type" value="Genomic_DNA"/>
</dbReference>
<comment type="caution">
    <text evidence="2">The sequence shown here is derived from an EMBL/GenBank/DDBJ whole genome shotgun (WGS) entry which is preliminary data.</text>
</comment>
<proteinExistence type="predicted"/>
<evidence type="ECO:0000313" key="3">
    <source>
        <dbReference type="Proteomes" id="UP000823388"/>
    </source>
</evidence>
<accession>A0A8T0SPM7</accession>
<protein>
    <submittedName>
        <fullName evidence="2">Uncharacterized protein</fullName>
    </submittedName>
</protein>
<reference evidence="2" key="1">
    <citation type="submission" date="2020-05" db="EMBL/GenBank/DDBJ databases">
        <title>WGS assembly of Panicum virgatum.</title>
        <authorList>
            <person name="Lovell J.T."/>
            <person name="Jenkins J."/>
            <person name="Shu S."/>
            <person name="Juenger T.E."/>
            <person name="Schmutz J."/>
        </authorList>
    </citation>
    <scope>NUCLEOTIDE SEQUENCE</scope>
    <source>
        <strain evidence="2">AP13</strain>
    </source>
</reference>
<sequence length="158" mass="17059">MMQEYGRTAGGLTLPLWARLGGCRRRHVSRVRVAAVWVVVARSPPTHPEARSPFDLLTSALTSDTRRTPAHLDSSLTLWLTLALSLSLSSLSLSRSLPHHRHAGRPAPPPPLHAGPALPRRRHPAPPRSGPAPAPPRPGAPHPPYRCIAAPPHPDAAW</sequence>
<dbReference type="AlphaFoldDB" id="A0A8T0SPM7"/>
<feature type="compositionally biased region" description="Pro residues" evidence="1">
    <location>
        <begin position="126"/>
        <end position="144"/>
    </location>
</feature>
<gene>
    <name evidence="2" type="ORF">PVAP13_5KG499028</name>
</gene>
<keyword evidence="3" id="KW-1185">Reference proteome</keyword>
<evidence type="ECO:0000313" key="2">
    <source>
        <dbReference type="EMBL" id="KAG2600077.1"/>
    </source>
</evidence>
<feature type="region of interest" description="Disordered" evidence="1">
    <location>
        <begin position="98"/>
        <end position="158"/>
    </location>
</feature>
<organism evidence="2 3">
    <name type="scientific">Panicum virgatum</name>
    <name type="common">Blackwell switchgrass</name>
    <dbReference type="NCBI Taxonomy" id="38727"/>
    <lineage>
        <taxon>Eukaryota</taxon>
        <taxon>Viridiplantae</taxon>
        <taxon>Streptophyta</taxon>
        <taxon>Embryophyta</taxon>
        <taxon>Tracheophyta</taxon>
        <taxon>Spermatophyta</taxon>
        <taxon>Magnoliopsida</taxon>
        <taxon>Liliopsida</taxon>
        <taxon>Poales</taxon>
        <taxon>Poaceae</taxon>
        <taxon>PACMAD clade</taxon>
        <taxon>Panicoideae</taxon>
        <taxon>Panicodae</taxon>
        <taxon>Paniceae</taxon>
        <taxon>Panicinae</taxon>
        <taxon>Panicum</taxon>
        <taxon>Panicum sect. Hiantes</taxon>
    </lineage>
</organism>